<dbReference type="AlphaFoldDB" id="A0A8D8SST7"/>
<evidence type="ECO:0000313" key="2">
    <source>
        <dbReference type="EMBL" id="CAG6672551.1"/>
    </source>
</evidence>
<feature type="chain" id="PRO_5036428639" evidence="1">
    <location>
        <begin position="21"/>
        <end position="205"/>
    </location>
</feature>
<organism evidence="2">
    <name type="scientific">Cacopsylla melanoneura</name>
    <dbReference type="NCBI Taxonomy" id="428564"/>
    <lineage>
        <taxon>Eukaryota</taxon>
        <taxon>Metazoa</taxon>
        <taxon>Ecdysozoa</taxon>
        <taxon>Arthropoda</taxon>
        <taxon>Hexapoda</taxon>
        <taxon>Insecta</taxon>
        <taxon>Pterygota</taxon>
        <taxon>Neoptera</taxon>
        <taxon>Paraneoptera</taxon>
        <taxon>Hemiptera</taxon>
        <taxon>Sternorrhyncha</taxon>
        <taxon>Psylloidea</taxon>
        <taxon>Psyllidae</taxon>
        <taxon>Psyllinae</taxon>
        <taxon>Cacopsylla</taxon>
    </lineage>
</organism>
<proteinExistence type="predicted"/>
<evidence type="ECO:0000256" key="1">
    <source>
        <dbReference type="SAM" id="SignalP"/>
    </source>
</evidence>
<name>A0A8D8SST7_9HEMI</name>
<protein>
    <submittedName>
        <fullName evidence="2">Uncharacterized protein</fullName>
    </submittedName>
</protein>
<sequence length="205" mass="23339">MHIILLVSVILVLAVSSSKAYLVPSVLQNDQNNELDSNFNPHEFLKTFEKISKSKQEDFEDPINRVDVDKDKASESNTNEVTYFEQPRYGGNDSTISLSNIAKNILSVLNLGLVSSFDECARITSSVEYSLELTKKAILDLQIALKESLHETKSTCFHLHFFDCVRDIIKMKFRNFKIKDQFYLLAAQIVLTFDQIGKCGKQISY</sequence>
<dbReference type="EMBL" id="HBUF01228834">
    <property type="protein sequence ID" value="CAG6672551.1"/>
    <property type="molecule type" value="Transcribed_RNA"/>
</dbReference>
<dbReference type="EMBL" id="HBUF01228836">
    <property type="protein sequence ID" value="CAG6672553.1"/>
    <property type="molecule type" value="Transcribed_RNA"/>
</dbReference>
<accession>A0A8D8SST7</accession>
<reference evidence="2" key="1">
    <citation type="submission" date="2021-05" db="EMBL/GenBank/DDBJ databases">
        <authorList>
            <person name="Alioto T."/>
            <person name="Alioto T."/>
            <person name="Gomez Garrido J."/>
        </authorList>
    </citation>
    <scope>NUCLEOTIDE SEQUENCE</scope>
</reference>
<keyword evidence="1" id="KW-0732">Signal</keyword>
<dbReference type="EMBL" id="HBUF01228833">
    <property type="protein sequence ID" value="CAG6672550.1"/>
    <property type="molecule type" value="Transcribed_RNA"/>
</dbReference>
<dbReference type="EMBL" id="HBUF01228835">
    <property type="protein sequence ID" value="CAG6672552.1"/>
    <property type="molecule type" value="Transcribed_RNA"/>
</dbReference>
<feature type="signal peptide" evidence="1">
    <location>
        <begin position="1"/>
        <end position="20"/>
    </location>
</feature>